<evidence type="ECO:0008006" key="4">
    <source>
        <dbReference type="Google" id="ProtNLM"/>
    </source>
</evidence>
<dbReference type="EnsemblProtists" id="EKX32749">
    <property type="protein sequence ID" value="EKX32749"/>
    <property type="gene ID" value="GUITHDRAFT_148387"/>
</dbReference>
<gene>
    <name evidence="1" type="ORF">GUITHDRAFT_148387</name>
</gene>
<dbReference type="Proteomes" id="UP000011087">
    <property type="component" value="Unassembled WGS sequence"/>
</dbReference>
<reference evidence="2" key="3">
    <citation type="submission" date="2015-06" db="UniProtKB">
        <authorList>
            <consortium name="EnsemblProtists"/>
        </authorList>
    </citation>
    <scope>IDENTIFICATION</scope>
</reference>
<dbReference type="Gene3D" id="3.10.129.10">
    <property type="entry name" value="Hotdog Thioesterase"/>
    <property type="match status" value="1"/>
</dbReference>
<evidence type="ECO:0000313" key="2">
    <source>
        <dbReference type="EnsemblProtists" id="EKX32749"/>
    </source>
</evidence>
<dbReference type="PaxDb" id="55529-EKX32749"/>
<dbReference type="InterPro" id="IPR029069">
    <property type="entry name" value="HotDog_dom_sf"/>
</dbReference>
<dbReference type="OMA" id="AVECMAW"/>
<accession>L1IA28</accession>
<dbReference type="GeneID" id="17289498"/>
<dbReference type="SUPFAM" id="SSF54637">
    <property type="entry name" value="Thioesterase/thiol ester dehydrase-isomerase"/>
    <property type="match status" value="1"/>
</dbReference>
<dbReference type="RefSeq" id="XP_005819729.1">
    <property type="nucleotide sequence ID" value="XM_005819672.1"/>
</dbReference>
<dbReference type="AlphaFoldDB" id="L1IA28"/>
<dbReference type="KEGG" id="gtt:GUITHDRAFT_148387"/>
<dbReference type="HOGENOM" id="CLU_910433_0_0_1"/>
<dbReference type="OrthoDB" id="190930at2759"/>
<sequence>MARAASTIWRFSGRARAGRFSCLMGLREPQDGGELEVRRIDQHESLVAARVPSWSCNPDGRVCLSAVTAMFDEISTVAGCAAWDRSMRTGLSVQLFSRAHRSLDVGSGDKLVFTTKLRKIGKTLGFVDGEVATEAGVTLANMRHIKFMPMGSFYAFIAHPLMQPTTLAVLNAFLSLRPLQHDRVPQSKEELFPLRNLRTEGSSSFADTSITDRHATALGGIHGGAGVMLLTRMAAAGAERDLTLPIPIRSISTNLINSVPTRVGRETEVQLESSLCLGSGLPDYSYVMIKKEGKIMMDSSIFWGMR</sequence>
<evidence type="ECO:0000313" key="3">
    <source>
        <dbReference type="Proteomes" id="UP000011087"/>
    </source>
</evidence>
<reference evidence="3" key="2">
    <citation type="submission" date="2012-11" db="EMBL/GenBank/DDBJ databases">
        <authorList>
            <person name="Kuo A."/>
            <person name="Curtis B.A."/>
            <person name="Tanifuji G."/>
            <person name="Burki F."/>
            <person name="Gruber A."/>
            <person name="Irimia M."/>
            <person name="Maruyama S."/>
            <person name="Arias M.C."/>
            <person name="Ball S.G."/>
            <person name="Gile G.H."/>
            <person name="Hirakawa Y."/>
            <person name="Hopkins J.F."/>
            <person name="Rensing S.A."/>
            <person name="Schmutz J."/>
            <person name="Symeonidi A."/>
            <person name="Elias M."/>
            <person name="Eveleigh R.J."/>
            <person name="Herman E.K."/>
            <person name="Klute M.J."/>
            <person name="Nakayama T."/>
            <person name="Obornik M."/>
            <person name="Reyes-Prieto A."/>
            <person name="Armbrust E.V."/>
            <person name="Aves S.J."/>
            <person name="Beiko R.G."/>
            <person name="Coutinho P."/>
            <person name="Dacks J.B."/>
            <person name="Durnford D.G."/>
            <person name="Fast N.M."/>
            <person name="Green B.R."/>
            <person name="Grisdale C."/>
            <person name="Hempe F."/>
            <person name="Henrissat B."/>
            <person name="Hoppner M.P."/>
            <person name="Ishida K.-I."/>
            <person name="Kim E."/>
            <person name="Koreny L."/>
            <person name="Kroth P.G."/>
            <person name="Liu Y."/>
            <person name="Malik S.-B."/>
            <person name="Maier U.G."/>
            <person name="McRose D."/>
            <person name="Mock T."/>
            <person name="Neilson J.A."/>
            <person name="Onodera N.T."/>
            <person name="Poole A.M."/>
            <person name="Pritham E.J."/>
            <person name="Richards T.A."/>
            <person name="Rocap G."/>
            <person name="Roy S.W."/>
            <person name="Sarai C."/>
            <person name="Schaack S."/>
            <person name="Shirato S."/>
            <person name="Slamovits C.H."/>
            <person name="Spencer D.F."/>
            <person name="Suzuki S."/>
            <person name="Worden A.Z."/>
            <person name="Zauner S."/>
            <person name="Barry K."/>
            <person name="Bell C."/>
            <person name="Bharti A.K."/>
            <person name="Crow J.A."/>
            <person name="Grimwood J."/>
            <person name="Kramer R."/>
            <person name="Lindquist E."/>
            <person name="Lucas S."/>
            <person name="Salamov A."/>
            <person name="McFadden G.I."/>
            <person name="Lane C.E."/>
            <person name="Keeling P.J."/>
            <person name="Gray M.W."/>
            <person name="Grigoriev I.V."/>
            <person name="Archibald J.M."/>
        </authorList>
    </citation>
    <scope>NUCLEOTIDE SEQUENCE</scope>
    <source>
        <strain evidence="3">CCMP2712</strain>
    </source>
</reference>
<protein>
    <recommendedName>
        <fullName evidence="4">Thioesterase domain-containing protein</fullName>
    </recommendedName>
</protein>
<keyword evidence="3" id="KW-1185">Reference proteome</keyword>
<dbReference type="EMBL" id="JH993173">
    <property type="protein sequence ID" value="EKX32749.1"/>
    <property type="molecule type" value="Genomic_DNA"/>
</dbReference>
<dbReference type="eggNOG" id="ENOG502SUEV">
    <property type="taxonomic scope" value="Eukaryota"/>
</dbReference>
<proteinExistence type="predicted"/>
<reference evidence="1 3" key="1">
    <citation type="journal article" date="2012" name="Nature">
        <title>Algal genomes reveal evolutionary mosaicism and the fate of nucleomorphs.</title>
        <authorList>
            <consortium name="DOE Joint Genome Institute"/>
            <person name="Curtis B.A."/>
            <person name="Tanifuji G."/>
            <person name="Burki F."/>
            <person name="Gruber A."/>
            <person name="Irimia M."/>
            <person name="Maruyama S."/>
            <person name="Arias M.C."/>
            <person name="Ball S.G."/>
            <person name="Gile G.H."/>
            <person name="Hirakawa Y."/>
            <person name="Hopkins J.F."/>
            <person name="Kuo A."/>
            <person name="Rensing S.A."/>
            <person name="Schmutz J."/>
            <person name="Symeonidi A."/>
            <person name="Elias M."/>
            <person name="Eveleigh R.J."/>
            <person name="Herman E.K."/>
            <person name="Klute M.J."/>
            <person name="Nakayama T."/>
            <person name="Obornik M."/>
            <person name="Reyes-Prieto A."/>
            <person name="Armbrust E.V."/>
            <person name="Aves S.J."/>
            <person name="Beiko R.G."/>
            <person name="Coutinho P."/>
            <person name="Dacks J.B."/>
            <person name="Durnford D.G."/>
            <person name="Fast N.M."/>
            <person name="Green B.R."/>
            <person name="Grisdale C.J."/>
            <person name="Hempel F."/>
            <person name="Henrissat B."/>
            <person name="Hoppner M.P."/>
            <person name="Ishida K."/>
            <person name="Kim E."/>
            <person name="Koreny L."/>
            <person name="Kroth P.G."/>
            <person name="Liu Y."/>
            <person name="Malik S.B."/>
            <person name="Maier U.G."/>
            <person name="McRose D."/>
            <person name="Mock T."/>
            <person name="Neilson J.A."/>
            <person name="Onodera N.T."/>
            <person name="Poole A.M."/>
            <person name="Pritham E.J."/>
            <person name="Richards T.A."/>
            <person name="Rocap G."/>
            <person name="Roy S.W."/>
            <person name="Sarai C."/>
            <person name="Schaack S."/>
            <person name="Shirato S."/>
            <person name="Slamovits C.H."/>
            <person name="Spencer D.F."/>
            <person name="Suzuki S."/>
            <person name="Worden A.Z."/>
            <person name="Zauner S."/>
            <person name="Barry K."/>
            <person name="Bell C."/>
            <person name="Bharti A.K."/>
            <person name="Crow J.A."/>
            <person name="Grimwood J."/>
            <person name="Kramer R."/>
            <person name="Lindquist E."/>
            <person name="Lucas S."/>
            <person name="Salamov A."/>
            <person name="McFadden G.I."/>
            <person name="Lane C.E."/>
            <person name="Keeling P.J."/>
            <person name="Gray M.W."/>
            <person name="Grigoriev I.V."/>
            <person name="Archibald J.M."/>
        </authorList>
    </citation>
    <scope>NUCLEOTIDE SEQUENCE</scope>
    <source>
        <strain evidence="1 3">CCMP2712</strain>
    </source>
</reference>
<name>L1IA28_GUITC</name>
<evidence type="ECO:0000313" key="1">
    <source>
        <dbReference type="EMBL" id="EKX32749.1"/>
    </source>
</evidence>
<organism evidence="1">
    <name type="scientific">Guillardia theta (strain CCMP2712)</name>
    <name type="common">Cryptophyte</name>
    <dbReference type="NCBI Taxonomy" id="905079"/>
    <lineage>
        <taxon>Eukaryota</taxon>
        <taxon>Cryptophyceae</taxon>
        <taxon>Pyrenomonadales</taxon>
        <taxon>Geminigeraceae</taxon>
        <taxon>Guillardia</taxon>
    </lineage>
</organism>